<evidence type="ECO:0000313" key="1">
    <source>
        <dbReference type="EMBL" id="CAG8476286.1"/>
    </source>
</evidence>
<gene>
    <name evidence="1" type="ORF">SPELUC_LOCUS1923</name>
</gene>
<keyword evidence="2" id="KW-1185">Reference proteome</keyword>
<accession>A0ACA9KIY9</accession>
<protein>
    <submittedName>
        <fullName evidence="1">260_t:CDS:1</fullName>
    </submittedName>
</protein>
<organism evidence="1 2">
    <name type="scientific">Cetraspora pellucida</name>
    <dbReference type="NCBI Taxonomy" id="1433469"/>
    <lineage>
        <taxon>Eukaryota</taxon>
        <taxon>Fungi</taxon>
        <taxon>Fungi incertae sedis</taxon>
        <taxon>Mucoromycota</taxon>
        <taxon>Glomeromycotina</taxon>
        <taxon>Glomeromycetes</taxon>
        <taxon>Diversisporales</taxon>
        <taxon>Gigasporaceae</taxon>
        <taxon>Cetraspora</taxon>
    </lineage>
</organism>
<proteinExistence type="predicted"/>
<dbReference type="Proteomes" id="UP000789366">
    <property type="component" value="Unassembled WGS sequence"/>
</dbReference>
<comment type="caution">
    <text evidence="1">The sequence shown here is derived from an EMBL/GenBank/DDBJ whole genome shotgun (WGS) entry which is preliminary data.</text>
</comment>
<evidence type="ECO:0000313" key="2">
    <source>
        <dbReference type="Proteomes" id="UP000789366"/>
    </source>
</evidence>
<sequence length="541" mass="62034">MELSDTGNKIINHDEAYEDQENILPHEECCNDVQENILSRAGIVKRRPLETLSIPDDVFRQAQELCVEMTFENWNHAYLVLLAYGQQTGFVWRIQNKKLNKTGGMYKYVFECRHAGKFQSKKTAVDPSKQRNRESVKTACTCFINMSWPLKSSNPSITKMNLEHHGHVLNPGKIRPAIESTLPNTRYLHCIFHIVQNIKKHLMRPLGSRFATFQTDFFVCRNTLFEEIFESRFDSLCTKYPEASSYLQNILYPIKEKWAKCYTFQEFNAGMSSTQRVESINGIIYKYVNSHSTLMDCFNSIQQMLSSELQKAEYRDYLENLPFTVSSSSAIRVFSDIVELLKSALTDEIFQIQKAQVDICFEYYSNLIPSDQYDTCDEVNDSDASKCLEDFIDRCQIALNSLVNRVSLANILEIWEVKHMALNTTSLNYVAILQDNLHSSRQDHSEIERSIATRQIYGECAALGRKLASLAAEFHLTHVAATLQDVIHNPLQANSRGRPTKRLKASVEKFSRNSKKAASINAHSEDGYTCRNCLNEGHNAR</sequence>
<dbReference type="EMBL" id="CAJVPW010001137">
    <property type="protein sequence ID" value="CAG8476286.1"/>
    <property type="molecule type" value="Genomic_DNA"/>
</dbReference>
<name>A0ACA9KIY9_9GLOM</name>
<feature type="non-terminal residue" evidence="1">
    <location>
        <position position="541"/>
    </location>
</feature>
<reference evidence="1" key="1">
    <citation type="submission" date="2021-06" db="EMBL/GenBank/DDBJ databases">
        <authorList>
            <person name="Kallberg Y."/>
            <person name="Tangrot J."/>
            <person name="Rosling A."/>
        </authorList>
    </citation>
    <scope>NUCLEOTIDE SEQUENCE</scope>
    <source>
        <strain evidence="1">28 12/20/2015</strain>
    </source>
</reference>